<dbReference type="GO" id="GO:0035251">
    <property type="term" value="F:UDP-glucosyltransferase activity"/>
    <property type="evidence" value="ECO:0007669"/>
    <property type="project" value="TreeGrafter"/>
</dbReference>
<proteinExistence type="evidence at transcript level"/>
<evidence type="ECO:0000256" key="1">
    <source>
        <dbReference type="ARBA" id="ARBA00009995"/>
    </source>
</evidence>
<dbReference type="Gene3D" id="3.40.50.2000">
    <property type="entry name" value="Glycogen Phosphorylase B"/>
    <property type="match status" value="2"/>
</dbReference>
<dbReference type="AlphaFoldDB" id="A0A9F2IBY9"/>
<dbReference type="EC" id="2.4.1.-" evidence="5"/>
<dbReference type="EMBL" id="LC528215">
    <property type="protein sequence ID" value="BCB01551.1"/>
    <property type="molecule type" value="mRNA"/>
</dbReference>
<accession>A0A9F2IBY9</accession>
<dbReference type="PANTHER" id="PTHR48047">
    <property type="entry name" value="GLYCOSYLTRANSFERASE"/>
    <property type="match status" value="1"/>
</dbReference>
<dbReference type="PROSITE" id="PS00375">
    <property type="entry name" value="UDPGT"/>
    <property type="match status" value="1"/>
</dbReference>
<keyword evidence="2 4" id="KW-0328">Glycosyltransferase</keyword>
<reference evidence="6" key="1">
    <citation type="journal article" date="2020" name="Plant Biotechnol.">
        <title>Isolation and characterization of a novel glucosyltransferase involved in production of emodin-6-O-glucoside and rhaponticin in Rheum palmatum.</title>
        <authorList>
            <person name="Yamada A."/>
            <person name="Kondo-Kaneko M."/>
            <person name="Ishiuchi K."/>
            <person name="Makino T."/>
            <person name="Terasaka K."/>
        </authorList>
    </citation>
    <scope>NUCLEOTIDE SEQUENCE</scope>
    <source>
        <strain evidence="6">M-2016</strain>
        <tissue evidence="6">Mixture of rhizome</tissue>
    </source>
</reference>
<evidence type="ECO:0000256" key="3">
    <source>
        <dbReference type="ARBA" id="ARBA00022679"/>
    </source>
</evidence>
<dbReference type="InterPro" id="IPR035595">
    <property type="entry name" value="UDP_glycos_trans_CS"/>
</dbReference>
<comment type="similarity">
    <text evidence="1 4">Belongs to the UDP-glycosyltransferase family.</text>
</comment>
<sequence length="475" mass="52827">MASHNHLHMVFVPLMAHGHMIPLFDIARLFAARGVKATLVTTPANAAAFPKPDAVEIVILRFPSAEVGIPEGVENITQLTEIDHTDKFVEALKLIAEGPLAELLEERRPSCLVSDMFLPWSADVAARVDIPWVAFHGGGYYAQAVSEVVRRDRPQWGVESEDDEFDVPGLPGGVRFTRRKLPSAWTEKEGEKSAHTRMVEAAFETAAERSFGVMMNSFYELESDYADHYPKFIRGRCWSLGPASLCFRNMEDKANRGKQANIDVHECLNWLDSKPPNSVIYVCFGSITHVSSAQLIEIATALEASNQHFIWVVRRPNHDDEEWLPSGFEARNKGKGLIIRGWAPQVMILDHVATGGFVTHCGWNSTLEGVSAGVPMVTWPMFAEQFLNEKLATEVLRVGVSVGADQNCDWLVEEARVRRAEIEAAVRRVMVGEEAEEMRRRAAALKELAWKAVQEGGSSYNGLTQMLDALTSIKC</sequence>
<dbReference type="SMR" id="A0A9F2IBY9"/>
<dbReference type="InterPro" id="IPR002213">
    <property type="entry name" value="UDP_glucos_trans"/>
</dbReference>
<dbReference type="CDD" id="cd03784">
    <property type="entry name" value="GT1_Gtf-like"/>
    <property type="match status" value="1"/>
</dbReference>
<name>A0A9F2IBY9_RHEPA</name>
<protein>
    <recommendedName>
        <fullName evidence="5">Glycosyltransferase</fullName>
        <ecNumber evidence="5">2.4.1.-</ecNumber>
    </recommendedName>
</protein>
<evidence type="ECO:0000313" key="6">
    <source>
        <dbReference type="EMBL" id="BCB01551.1"/>
    </source>
</evidence>
<dbReference type="Pfam" id="PF00201">
    <property type="entry name" value="UDPGT"/>
    <property type="match status" value="1"/>
</dbReference>
<dbReference type="FunFam" id="3.40.50.2000:FF:000047">
    <property type="entry name" value="Glycosyltransferase"/>
    <property type="match status" value="1"/>
</dbReference>
<evidence type="ECO:0000256" key="4">
    <source>
        <dbReference type="RuleBase" id="RU003718"/>
    </source>
</evidence>
<dbReference type="PANTHER" id="PTHR48047:SF45">
    <property type="entry name" value="SCOPOLETIN GLUCOSYLTRANSFERASE-LIKE"/>
    <property type="match status" value="1"/>
</dbReference>
<dbReference type="SUPFAM" id="SSF53756">
    <property type="entry name" value="UDP-Glycosyltransferase/glycogen phosphorylase"/>
    <property type="match status" value="1"/>
</dbReference>
<evidence type="ECO:0000256" key="2">
    <source>
        <dbReference type="ARBA" id="ARBA00022676"/>
    </source>
</evidence>
<evidence type="ECO:0000256" key="5">
    <source>
        <dbReference type="RuleBase" id="RU362057"/>
    </source>
</evidence>
<organism evidence="6">
    <name type="scientific">Rheum palmatum</name>
    <name type="common">Chinese rhubarb</name>
    <dbReference type="NCBI Taxonomy" id="137221"/>
    <lineage>
        <taxon>Eukaryota</taxon>
        <taxon>Viridiplantae</taxon>
        <taxon>Streptophyta</taxon>
        <taxon>Embryophyta</taxon>
        <taxon>Tracheophyta</taxon>
        <taxon>Spermatophyta</taxon>
        <taxon>Magnoliopsida</taxon>
        <taxon>eudicotyledons</taxon>
        <taxon>Gunneridae</taxon>
        <taxon>Pentapetalae</taxon>
        <taxon>Caryophyllales</taxon>
        <taxon>Polygonaceae</taxon>
        <taxon>Polygonoideae</taxon>
        <taxon>Rumiceae</taxon>
        <taxon>Rheum</taxon>
    </lineage>
</organism>
<keyword evidence="3 4" id="KW-0808">Transferase</keyword>
<gene>
    <name evidence="6" type="primary">UGT73BE14</name>
</gene>